<evidence type="ECO:0000256" key="1">
    <source>
        <dbReference type="ARBA" id="ARBA00004141"/>
    </source>
</evidence>
<evidence type="ECO:0000256" key="5">
    <source>
        <dbReference type="ARBA" id="ARBA00022692"/>
    </source>
</evidence>
<reference evidence="11 12" key="1">
    <citation type="journal article" date="2014" name="Int. J. Syst. Evol. Microbiol.">
        <title>Complete genome sequence of Corynebacterium casei LMG S-19264T (=DSM 44701T), isolated from a smear-ripened cheese.</title>
        <authorList>
            <consortium name="US DOE Joint Genome Institute (JGI-PGF)"/>
            <person name="Walter F."/>
            <person name="Albersmeier A."/>
            <person name="Kalinowski J."/>
            <person name="Ruckert C."/>
        </authorList>
    </citation>
    <scope>NUCLEOTIDE SEQUENCE [LARGE SCALE GENOMIC DNA]</scope>
    <source>
        <strain evidence="11 12">CGMCC 1.12976</strain>
    </source>
</reference>
<keyword evidence="4 8" id="KW-0808">Transferase</keyword>
<keyword evidence="2 8" id="KW-0474">Menaquinone biosynthesis</keyword>
<comment type="pathway">
    <text evidence="8">Quinol/quinone metabolism; menaquinone biosynthesis; menaquinol from 1,4-dihydroxy-2-naphthoate: step 1/2.</text>
</comment>
<feature type="region of interest" description="Disordered" evidence="10">
    <location>
        <begin position="1"/>
        <end position="27"/>
    </location>
</feature>
<feature type="transmembrane region" description="Helical" evidence="8">
    <location>
        <begin position="179"/>
        <end position="201"/>
    </location>
</feature>
<dbReference type="Gene3D" id="1.10.357.140">
    <property type="entry name" value="UbiA prenyltransferase"/>
    <property type="match status" value="1"/>
</dbReference>
<evidence type="ECO:0000256" key="9">
    <source>
        <dbReference type="NCBIfam" id="TIGR00751"/>
    </source>
</evidence>
<dbReference type="AlphaFoldDB" id="A0A917AZI3"/>
<dbReference type="GO" id="GO:0005886">
    <property type="term" value="C:plasma membrane"/>
    <property type="evidence" value="ECO:0007669"/>
    <property type="project" value="UniProtKB-SubCell"/>
</dbReference>
<evidence type="ECO:0000256" key="6">
    <source>
        <dbReference type="ARBA" id="ARBA00022989"/>
    </source>
</evidence>
<feature type="transmembrane region" description="Helical" evidence="8">
    <location>
        <begin position="150"/>
        <end position="167"/>
    </location>
</feature>
<keyword evidence="7 8" id="KW-0472">Membrane</keyword>
<dbReference type="GO" id="GO:0042371">
    <property type="term" value="P:vitamin K biosynthetic process"/>
    <property type="evidence" value="ECO:0007669"/>
    <property type="project" value="TreeGrafter"/>
</dbReference>
<dbReference type="InterPro" id="IPR004657">
    <property type="entry name" value="MenA"/>
</dbReference>
<dbReference type="EC" id="2.5.1.74" evidence="8 9"/>
<comment type="catalytic activity">
    <reaction evidence="8">
        <text>an all-trans-polyprenyl diphosphate + 1,4-dihydroxy-2-naphthoate + H(+) = a 2-demethylmenaquinol + CO2 + diphosphate</text>
        <dbReference type="Rhea" id="RHEA:26478"/>
        <dbReference type="Rhea" id="RHEA-COMP:9563"/>
        <dbReference type="Rhea" id="RHEA-COMP:9564"/>
        <dbReference type="ChEBI" id="CHEBI:11173"/>
        <dbReference type="ChEBI" id="CHEBI:15378"/>
        <dbReference type="ChEBI" id="CHEBI:16526"/>
        <dbReference type="ChEBI" id="CHEBI:33019"/>
        <dbReference type="ChEBI" id="CHEBI:55437"/>
        <dbReference type="ChEBI" id="CHEBI:58914"/>
        <dbReference type="EC" id="2.5.1.74"/>
    </reaction>
</comment>
<dbReference type="GO" id="GO:0046428">
    <property type="term" value="F:1,4-dihydroxy-2-naphthoate polyprenyltransferase activity"/>
    <property type="evidence" value="ECO:0007669"/>
    <property type="project" value="UniProtKB-UniRule"/>
</dbReference>
<keyword evidence="3 8" id="KW-1003">Cell membrane</keyword>
<dbReference type="NCBIfam" id="NF004751">
    <property type="entry name" value="PRK06080.1-3"/>
    <property type="match status" value="1"/>
</dbReference>
<keyword evidence="5 8" id="KW-0812">Transmembrane</keyword>
<feature type="transmembrane region" description="Helical" evidence="8">
    <location>
        <begin position="72"/>
        <end position="94"/>
    </location>
</feature>
<keyword evidence="12" id="KW-1185">Reference proteome</keyword>
<evidence type="ECO:0000256" key="3">
    <source>
        <dbReference type="ARBA" id="ARBA00022475"/>
    </source>
</evidence>
<dbReference type="InterPro" id="IPR044878">
    <property type="entry name" value="UbiA_sf"/>
</dbReference>
<comment type="function">
    <text evidence="8">Conversion of 1,4-dihydroxy-2-naphthoate (DHNA) to demethylmenaquinone (DMK).</text>
</comment>
<protein>
    <recommendedName>
        <fullName evidence="8 9">1,4-dihydroxy-2-naphthoate octaprenyltransferase</fullName>
        <shortName evidence="8">DHNA-octaprenyltransferase</shortName>
        <ecNumber evidence="8 9">2.5.1.74</ecNumber>
    </recommendedName>
</protein>
<dbReference type="GO" id="GO:0009234">
    <property type="term" value="P:menaquinone biosynthetic process"/>
    <property type="evidence" value="ECO:0007669"/>
    <property type="project" value="UniProtKB-UniRule"/>
</dbReference>
<dbReference type="PIRSF" id="PIRSF005355">
    <property type="entry name" value="UBIAD1"/>
    <property type="match status" value="1"/>
</dbReference>
<evidence type="ECO:0000313" key="11">
    <source>
        <dbReference type="EMBL" id="GGF11190.1"/>
    </source>
</evidence>
<dbReference type="Proteomes" id="UP000598775">
    <property type="component" value="Unassembled WGS sequence"/>
</dbReference>
<comment type="caution">
    <text evidence="11">The sequence shown here is derived from an EMBL/GenBank/DDBJ whole genome shotgun (WGS) entry which is preliminary data.</text>
</comment>
<dbReference type="EMBL" id="BMGP01000001">
    <property type="protein sequence ID" value="GGF11190.1"/>
    <property type="molecule type" value="Genomic_DNA"/>
</dbReference>
<gene>
    <name evidence="8 11" type="primary">menA</name>
    <name evidence="11" type="ORF">GCM10011399_01230</name>
</gene>
<sequence>MAQTKRKKSGHPAGKRQHSAPNKLTKPTPAMWIAGARIRTLPLAIAPVALGVGAATLITGDGVIGGLARLGTIDWGLALLCLAVALFLQIGVNYSNDYSDGVRGTDEFRVGPPRLTGSGVANPRRVLVVALVFFGLAAAAGITIVVLTQYWWLLIPGAVAIAAAYFYTGGKRPYGYYGLGEVFVFIFFGLVATVGTTYILSGTYNDWSVLAGAAAGFIACAVLMVNNIRDIDQDKIARKRTLAVLVDHRAARIIFVVFLVIAYLILGFFSLVFPLAPLVFFTLLLSLPAMLIVLTGKTAKEFILALQLTSLTGLLFGLGLAAALTF</sequence>
<dbReference type="Pfam" id="PF01040">
    <property type="entry name" value="UbiA"/>
    <property type="match status" value="1"/>
</dbReference>
<evidence type="ECO:0000256" key="7">
    <source>
        <dbReference type="ARBA" id="ARBA00023136"/>
    </source>
</evidence>
<evidence type="ECO:0000256" key="2">
    <source>
        <dbReference type="ARBA" id="ARBA00022428"/>
    </source>
</evidence>
<dbReference type="CDD" id="cd13962">
    <property type="entry name" value="PT_UbiA_UBIAD1"/>
    <property type="match status" value="1"/>
</dbReference>
<dbReference type="PANTHER" id="PTHR13929">
    <property type="entry name" value="1,4-DIHYDROXY-2-NAPHTHOATE OCTAPRENYLTRANSFERASE"/>
    <property type="match status" value="1"/>
</dbReference>
<evidence type="ECO:0000256" key="4">
    <source>
        <dbReference type="ARBA" id="ARBA00022679"/>
    </source>
</evidence>
<organism evidence="11 12">
    <name type="scientific">Subtercola lobariae</name>
    <dbReference type="NCBI Taxonomy" id="1588641"/>
    <lineage>
        <taxon>Bacteria</taxon>
        <taxon>Bacillati</taxon>
        <taxon>Actinomycetota</taxon>
        <taxon>Actinomycetes</taxon>
        <taxon>Micrococcales</taxon>
        <taxon>Microbacteriaceae</taxon>
        <taxon>Subtercola</taxon>
    </lineage>
</organism>
<dbReference type="InterPro" id="IPR000537">
    <property type="entry name" value="UbiA_prenyltransferase"/>
</dbReference>
<name>A0A917AZI3_9MICO</name>
<comment type="subcellular location">
    <subcellularLocation>
        <location evidence="8">Cell membrane</location>
        <topology evidence="8">Multi-pass membrane protein</topology>
    </subcellularLocation>
    <subcellularLocation>
        <location evidence="1">Membrane</location>
        <topology evidence="1">Multi-pass membrane protein</topology>
    </subcellularLocation>
</comment>
<dbReference type="RefSeq" id="WP_307821403.1">
    <property type="nucleotide sequence ID" value="NZ_BMGP01000001.1"/>
</dbReference>
<feature type="transmembrane region" description="Helical" evidence="8">
    <location>
        <begin position="249"/>
        <end position="269"/>
    </location>
</feature>
<keyword evidence="6 8" id="KW-1133">Transmembrane helix</keyword>
<dbReference type="NCBIfam" id="TIGR00751">
    <property type="entry name" value="menA"/>
    <property type="match status" value="1"/>
</dbReference>
<feature type="transmembrane region" description="Helical" evidence="8">
    <location>
        <begin position="207"/>
        <end position="228"/>
    </location>
</feature>
<feature type="compositionally biased region" description="Basic residues" evidence="10">
    <location>
        <begin position="1"/>
        <end position="18"/>
    </location>
</feature>
<proteinExistence type="inferred from homology"/>
<feature type="transmembrane region" description="Helical" evidence="8">
    <location>
        <begin position="275"/>
        <end position="295"/>
    </location>
</feature>
<feature type="transmembrane region" description="Helical" evidence="8">
    <location>
        <begin position="126"/>
        <end position="144"/>
    </location>
</feature>
<dbReference type="HAMAP" id="MF_01937">
    <property type="entry name" value="MenA_1"/>
    <property type="match status" value="1"/>
</dbReference>
<feature type="transmembrane region" description="Helical" evidence="8">
    <location>
        <begin position="41"/>
        <end position="60"/>
    </location>
</feature>
<dbReference type="PANTHER" id="PTHR13929:SF0">
    <property type="entry name" value="UBIA PRENYLTRANSFERASE DOMAIN-CONTAINING PROTEIN 1"/>
    <property type="match status" value="1"/>
</dbReference>
<feature type="transmembrane region" description="Helical" evidence="8">
    <location>
        <begin position="302"/>
        <end position="324"/>
    </location>
</feature>
<dbReference type="InterPro" id="IPR026046">
    <property type="entry name" value="UBIAD1"/>
</dbReference>
<evidence type="ECO:0000256" key="8">
    <source>
        <dbReference type="HAMAP-Rule" id="MF_01937"/>
    </source>
</evidence>
<evidence type="ECO:0000313" key="12">
    <source>
        <dbReference type="Proteomes" id="UP000598775"/>
    </source>
</evidence>
<accession>A0A917AZI3</accession>
<evidence type="ECO:0000256" key="10">
    <source>
        <dbReference type="SAM" id="MobiDB-lite"/>
    </source>
</evidence>
<comment type="similarity">
    <text evidence="8">Belongs to the MenA family. Type 1 subfamily.</text>
</comment>